<protein>
    <submittedName>
        <fullName evidence="2">Yir2 protein</fullName>
    </submittedName>
</protein>
<sequence length="333" mass="38681">RIYFFNSLQCCFNFYNNVYMSVIKDNTLCKIVLYIHICIRFGTLRVFYPDELENSTGIDFHGNGKIRDYCPIVDSGNKECRTDLDKIKAGFIWLFNQIIVNKINNLNKDQIEIFIIHIMIWFSYMLNIKNVMEFEDINEFYDKYIKNDDEYNKSITNVSDYNSYKEIIDKKKDLLNINFDDISNFYAAFKLLCSMHTDFSANNPNCTEYIEKSNEFVSKYTSLNDDSNNIDGSSYRQVLCTLSNDYDNFKKKCNDVNCMDIPSLPTIKATQVSVNNPEETSLHNSGVTSSSSSIPNTLILVLSIFGVIAFFLGISYKVNNKELKKKLLYICKH</sequence>
<evidence type="ECO:0000313" key="3">
    <source>
        <dbReference type="Proteomes" id="UP000008553"/>
    </source>
</evidence>
<keyword evidence="3" id="KW-1185">Reference proteome</keyword>
<evidence type="ECO:0000256" key="1">
    <source>
        <dbReference type="SAM" id="Phobius"/>
    </source>
</evidence>
<proteinExistence type="predicted"/>
<dbReference type="InterPro" id="IPR006477">
    <property type="entry name" value="Yir_bir_cir"/>
</dbReference>
<dbReference type="Proteomes" id="UP000008553">
    <property type="component" value="Unassembled WGS sequence"/>
</dbReference>
<accession>Q7R8M6</accession>
<comment type="caution">
    <text evidence="2">The sequence shown here is derived from an EMBL/GenBank/DDBJ whole genome shotgun (WGS) entry which is preliminary data.</text>
</comment>
<keyword evidence="1" id="KW-1133">Transmembrane helix</keyword>
<reference evidence="2 3" key="1">
    <citation type="journal article" date="2002" name="Nature">
        <title>Genome sequence and comparative analysis of the model rodent malaria parasite Plasmodium yoelii yoelii.</title>
        <authorList>
            <person name="Carlton J.M."/>
            <person name="Angiuoli S.V."/>
            <person name="Suh B.B."/>
            <person name="Kooij T.W."/>
            <person name="Pertea M."/>
            <person name="Silva J.C."/>
            <person name="Ermolaeva M.D."/>
            <person name="Allen J.E."/>
            <person name="Selengut J.D."/>
            <person name="Koo H.L."/>
            <person name="Peterson J.D."/>
            <person name="Pop M."/>
            <person name="Kosack D.S."/>
            <person name="Shumway M.F."/>
            <person name="Bidwell S.L."/>
            <person name="Shallom S.J."/>
            <person name="van Aken S.E."/>
            <person name="Riedmuller S.B."/>
            <person name="Feldblyum T.V."/>
            <person name="Cho J.K."/>
            <person name="Quackenbush J."/>
            <person name="Sedegah M."/>
            <person name="Shoaibi A."/>
            <person name="Cummings L.M."/>
            <person name="Florens L."/>
            <person name="Yates J.R."/>
            <person name="Raine J.D."/>
            <person name="Sinden R.E."/>
            <person name="Harris M.A."/>
            <person name="Cunningham D.A."/>
            <person name="Preiser P.R."/>
            <person name="Bergman L.W."/>
            <person name="Vaidya A.B."/>
            <person name="van Lin L.H."/>
            <person name="Janse C.J."/>
            <person name="Waters A.P."/>
            <person name="Smith H.O."/>
            <person name="White O.R."/>
            <person name="Salzberg S.L."/>
            <person name="Venter J.C."/>
            <person name="Fraser C.M."/>
            <person name="Hoffman S.L."/>
            <person name="Gardner M.J."/>
            <person name="Carucci D.J."/>
        </authorList>
    </citation>
    <scope>NUCLEOTIDE SEQUENCE [LARGE SCALE GENOMIC DNA]</scope>
    <source>
        <strain evidence="2 3">17XNL</strain>
    </source>
</reference>
<dbReference type="PaxDb" id="73239-Q7R8M6"/>
<gene>
    <name evidence="2" type="ORF">PY07195</name>
</gene>
<dbReference type="Pfam" id="PF06022">
    <property type="entry name" value="Cir_Bir_Yir"/>
    <property type="match status" value="1"/>
</dbReference>
<dbReference type="InParanoid" id="Q7R8M6"/>
<feature type="transmembrane region" description="Helical" evidence="1">
    <location>
        <begin position="298"/>
        <end position="316"/>
    </location>
</feature>
<feature type="non-terminal residue" evidence="2">
    <location>
        <position position="1"/>
    </location>
</feature>
<organism evidence="2 3">
    <name type="scientific">Plasmodium yoelii yoelii</name>
    <dbReference type="NCBI Taxonomy" id="73239"/>
    <lineage>
        <taxon>Eukaryota</taxon>
        <taxon>Sar</taxon>
        <taxon>Alveolata</taxon>
        <taxon>Apicomplexa</taxon>
        <taxon>Aconoidasida</taxon>
        <taxon>Haemosporida</taxon>
        <taxon>Plasmodiidae</taxon>
        <taxon>Plasmodium</taxon>
        <taxon>Plasmodium (Vinckeia)</taxon>
    </lineage>
</organism>
<name>Q7R8M6_PLAYO</name>
<dbReference type="EMBL" id="AABL01002581">
    <property type="protein sequence ID" value="EAA19567.1"/>
    <property type="molecule type" value="Genomic_DNA"/>
</dbReference>
<keyword evidence="1" id="KW-0812">Transmembrane</keyword>
<keyword evidence="1" id="KW-0472">Membrane</keyword>
<dbReference type="NCBIfam" id="TIGR01590">
    <property type="entry name" value="yir-bir-cir_Pla"/>
    <property type="match status" value="1"/>
</dbReference>
<evidence type="ECO:0000313" key="2">
    <source>
        <dbReference type="EMBL" id="EAA19567.1"/>
    </source>
</evidence>
<dbReference type="AlphaFoldDB" id="Q7R8M6"/>